<dbReference type="PANTHER" id="PTHR46198:SF4">
    <property type="entry name" value="PROTEIN-TYROSINE-PHOSPHATASE"/>
    <property type="match status" value="1"/>
</dbReference>
<keyword evidence="8" id="KW-0472">Membrane</keyword>
<evidence type="ECO:0000256" key="5">
    <source>
        <dbReference type="PIRSR" id="PIRSR608356-50"/>
    </source>
</evidence>
<keyword evidence="3" id="KW-0378">Hydrolase</keyword>
<dbReference type="SMART" id="SM00194">
    <property type="entry name" value="PTPc"/>
    <property type="match status" value="1"/>
</dbReference>
<evidence type="ECO:0000256" key="4">
    <source>
        <dbReference type="ARBA" id="ARBA00022912"/>
    </source>
</evidence>
<name>A0AAD5KEW5_9CRUS</name>
<keyword evidence="8" id="KW-0812">Transmembrane</keyword>
<gene>
    <name evidence="11" type="ORF">GHT06_005847</name>
    <name evidence="12" type="ORF">GHT06_017226</name>
</gene>
<evidence type="ECO:0000256" key="7">
    <source>
        <dbReference type="SAM" id="MobiDB-lite"/>
    </source>
</evidence>
<dbReference type="PANTHER" id="PTHR46198">
    <property type="entry name" value="PROTEIN-TYROSINE-PHOSPHATASE"/>
    <property type="match status" value="1"/>
</dbReference>
<dbReference type="GO" id="GO:0007165">
    <property type="term" value="P:signal transduction"/>
    <property type="evidence" value="ECO:0007669"/>
    <property type="project" value="TreeGrafter"/>
</dbReference>
<dbReference type="InterPro" id="IPR003595">
    <property type="entry name" value="Tyr_Pase_cat"/>
</dbReference>
<evidence type="ECO:0000256" key="6">
    <source>
        <dbReference type="PIRSR" id="PIRSR608356-51"/>
    </source>
</evidence>
<feature type="compositionally biased region" description="Polar residues" evidence="7">
    <location>
        <begin position="282"/>
        <end position="299"/>
    </location>
</feature>
<dbReference type="GO" id="GO:0005829">
    <property type="term" value="C:cytosol"/>
    <property type="evidence" value="ECO:0007669"/>
    <property type="project" value="TreeGrafter"/>
</dbReference>
<feature type="domain" description="Tyrosine specific protein phosphatases" evidence="10">
    <location>
        <begin position="544"/>
        <end position="630"/>
    </location>
</feature>
<feature type="region of interest" description="Disordered" evidence="7">
    <location>
        <begin position="128"/>
        <end position="149"/>
    </location>
</feature>
<dbReference type="GO" id="GO:0030054">
    <property type="term" value="C:cell junction"/>
    <property type="evidence" value="ECO:0007669"/>
    <property type="project" value="TreeGrafter"/>
</dbReference>
<dbReference type="InterPro" id="IPR008356">
    <property type="entry name" value="Tyr_Pase_KIM-con"/>
</dbReference>
<keyword evidence="2" id="KW-0597">Phosphoprotein</keyword>
<evidence type="ECO:0000313" key="12">
    <source>
        <dbReference type="EMBL" id="KAI9557398.1"/>
    </source>
</evidence>
<dbReference type="GO" id="GO:0005886">
    <property type="term" value="C:plasma membrane"/>
    <property type="evidence" value="ECO:0007669"/>
    <property type="project" value="TreeGrafter"/>
</dbReference>
<feature type="compositionally biased region" description="Polar residues" evidence="7">
    <location>
        <begin position="128"/>
        <end position="143"/>
    </location>
</feature>
<dbReference type="PROSITE" id="PS50056">
    <property type="entry name" value="TYR_PHOSPHATASE_2"/>
    <property type="match status" value="1"/>
</dbReference>
<feature type="binding site" evidence="6">
    <location>
        <position position="624"/>
    </location>
    <ligand>
        <name>substrate</name>
    </ligand>
</feature>
<evidence type="ECO:0000259" key="10">
    <source>
        <dbReference type="PROSITE" id="PS50056"/>
    </source>
</evidence>
<proteinExistence type="predicted"/>
<dbReference type="InterPro" id="IPR016130">
    <property type="entry name" value="Tyr_Pase_AS"/>
</dbReference>
<dbReference type="AlphaFoldDB" id="A0AAD5KEW5"/>
<feature type="compositionally biased region" description="Polar residues" evidence="7">
    <location>
        <begin position="30"/>
        <end position="43"/>
    </location>
</feature>
<dbReference type="InterPro" id="IPR029021">
    <property type="entry name" value="Prot-tyrosine_phosphatase-like"/>
</dbReference>
<dbReference type="InterPro" id="IPR000242">
    <property type="entry name" value="PTP_cat"/>
</dbReference>
<reference evidence="11 13" key="1">
    <citation type="submission" date="2022-05" db="EMBL/GenBank/DDBJ databases">
        <title>A multi-omics perspective on studying reproductive biology in Daphnia sinensis.</title>
        <authorList>
            <person name="Jia J."/>
        </authorList>
    </citation>
    <scope>NUCLEOTIDE SEQUENCE</scope>
    <source>
        <strain evidence="11 13">WSL</strain>
    </source>
</reference>
<dbReference type="CDD" id="cd14547">
    <property type="entry name" value="PTPc-KIM"/>
    <property type="match status" value="1"/>
</dbReference>
<evidence type="ECO:0000313" key="13">
    <source>
        <dbReference type="Proteomes" id="UP000820818"/>
    </source>
</evidence>
<evidence type="ECO:0000313" key="11">
    <source>
        <dbReference type="EMBL" id="KAI9550527.1"/>
    </source>
</evidence>
<accession>A0AAD5KEW5</accession>
<dbReference type="Proteomes" id="UP000820818">
    <property type="component" value="Linkage Group LG6"/>
</dbReference>
<evidence type="ECO:0000256" key="1">
    <source>
        <dbReference type="ARBA" id="ARBA00013064"/>
    </source>
</evidence>
<feature type="binding site" evidence="6">
    <location>
        <position position="533"/>
    </location>
    <ligand>
        <name>substrate</name>
    </ligand>
</feature>
<protein>
    <recommendedName>
        <fullName evidence="1">protein-tyrosine-phosphatase</fullName>
        <ecNumber evidence="1">3.1.3.48</ecNumber>
    </recommendedName>
</protein>
<keyword evidence="13" id="KW-1185">Reference proteome</keyword>
<dbReference type="EMBL" id="WJBH02000006">
    <property type="protein sequence ID" value="KAI9557398.1"/>
    <property type="molecule type" value="Genomic_DNA"/>
</dbReference>
<dbReference type="PRINTS" id="PR01778">
    <property type="entry name" value="KIMPTPASE"/>
</dbReference>
<organism evidence="11 13">
    <name type="scientific">Daphnia sinensis</name>
    <dbReference type="NCBI Taxonomy" id="1820382"/>
    <lineage>
        <taxon>Eukaryota</taxon>
        <taxon>Metazoa</taxon>
        <taxon>Ecdysozoa</taxon>
        <taxon>Arthropoda</taxon>
        <taxon>Crustacea</taxon>
        <taxon>Branchiopoda</taxon>
        <taxon>Diplostraca</taxon>
        <taxon>Cladocera</taxon>
        <taxon>Anomopoda</taxon>
        <taxon>Daphniidae</taxon>
        <taxon>Daphnia</taxon>
        <taxon>Daphnia similis group</taxon>
    </lineage>
</organism>
<dbReference type="EC" id="3.1.3.48" evidence="1"/>
<feature type="binding site" evidence="6">
    <location>
        <begin position="580"/>
        <end position="586"/>
    </location>
    <ligand>
        <name>substrate</name>
    </ligand>
</feature>
<evidence type="ECO:0000259" key="9">
    <source>
        <dbReference type="PROSITE" id="PS50055"/>
    </source>
</evidence>
<keyword evidence="4" id="KW-0904">Protein phosphatase</keyword>
<dbReference type="PRINTS" id="PR00700">
    <property type="entry name" value="PRTYPHPHTASE"/>
</dbReference>
<evidence type="ECO:0000256" key="3">
    <source>
        <dbReference type="ARBA" id="ARBA00022801"/>
    </source>
</evidence>
<dbReference type="PROSITE" id="PS50055">
    <property type="entry name" value="TYR_PHOSPHATASE_PTP"/>
    <property type="match status" value="1"/>
</dbReference>
<sequence>MEPEITQSQLSLNQLYIGHDTANLLATTNPDQQFTSPKDSSASMIDPNNEPQALFTEESLHEDYGLDQLISTLIENHIWLIGLLTGIIIILVVLSCSLRSNYFQENYFFTRAKEWVHLPLLQQSGQDSLPTAEAGTNHNNVTSAEPEPNLVSTPAQHAVLCSWVSETSPDEQHTKMKSSWAETEQNNQQNFAADMSALLLTETKSEELEPTAEPTTPIPCDASLESLRNSFKSQKNHFVFNADIFLTKSESLDEARSHPREKCFKANRSVDELLPRQDEQLADTSPSEQQHMSTSSIPCTPQKCRKLQERRGSNHSLTIAVNKPVETNILPTVVTPRECSAAQFLLTAGNCMDRRQLQSCLKDVKSLHAEFWSIPNNAAELSEQVSGCSVKNRYRYVLPNPQSRVKLPVTTNSSDLASGYINANYIRAENGDARAYIATQGPLDNTINDFWLMMWAERAPAIVMITKLVESGKTKCEPYLPADGETGRYGDVIVTIDSVEEASGCTVRQLSLKRDGEEEIHHLTHYWYSDWPDHKTPDNPRTLVDLAVTIESMRRGRSCLLLSSPLSSPPNESGPIVVHCSAGVGRTGCFIAICQGLSQLLAEGKVDILGIVCSLRCDRGGMVQTAEQYEFIHRALCLFEKSTLSDYAGD</sequence>
<dbReference type="SMART" id="SM00404">
    <property type="entry name" value="PTPc_motif"/>
    <property type="match status" value="1"/>
</dbReference>
<dbReference type="GO" id="GO:0019901">
    <property type="term" value="F:protein kinase binding"/>
    <property type="evidence" value="ECO:0007669"/>
    <property type="project" value="TreeGrafter"/>
</dbReference>
<evidence type="ECO:0000256" key="2">
    <source>
        <dbReference type="ARBA" id="ARBA00022553"/>
    </source>
</evidence>
<feature type="transmembrane region" description="Helical" evidence="8">
    <location>
        <begin position="78"/>
        <end position="98"/>
    </location>
</feature>
<keyword evidence="8" id="KW-1133">Transmembrane helix</keyword>
<feature type="region of interest" description="Disordered" evidence="7">
    <location>
        <begin position="280"/>
        <end position="300"/>
    </location>
</feature>
<dbReference type="PROSITE" id="PS00383">
    <property type="entry name" value="TYR_PHOSPHATASE_1"/>
    <property type="match status" value="1"/>
</dbReference>
<dbReference type="Gene3D" id="3.90.190.10">
    <property type="entry name" value="Protein tyrosine phosphatase superfamily"/>
    <property type="match status" value="1"/>
</dbReference>
<dbReference type="InterPro" id="IPR000387">
    <property type="entry name" value="Tyr_Pase_dom"/>
</dbReference>
<dbReference type="GO" id="GO:0004725">
    <property type="term" value="F:protein tyrosine phosphatase activity"/>
    <property type="evidence" value="ECO:0007669"/>
    <property type="project" value="UniProtKB-EC"/>
</dbReference>
<dbReference type="GO" id="GO:0048666">
    <property type="term" value="P:neuron development"/>
    <property type="evidence" value="ECO:0007669"/>
    <property type="project" value="UniProtKB-ARBA"/>
</dbReference>
<dbReference type="SUPFAM" id="SSF52799">
    <property type="entry name" value="(Phosphotyrosine protein) phosphatases II"/>
    <property type="match status" value="1"/>
</dbReference>
<dbReference type="EMBL" id="WJBH02000138">
    <property type="protein sequence ID" value="KAI9550527.1"/>
    <property type="molecule type" value="Genomic_DNA"/>
</dbReference>
<feature type="active site" description="Phosphocysteine intermediate" evidence="5">
    <location>
        <position position="580"/>
    </location>
</feature>
<comment type="caution">
    <text evidence="11">The sequence shown here is derived from an EMBL/GenBank/DDBJ whole genome shotgun (WGS) entry which is preliminary data.</text>
</comment>
<evidence type="ECO:0000256" key="8">
    <source>
        <dbReference type="SAM" id="Phobius"/>
    </source>
</evidence>
<feature type="domain" description="Tyrosine-protein phosphatase" evidence="9">
    <location>
        <begin position="391"/>
        <end position="639"/>
    </location>
</feature>
<feature type="region of interest" description="Disordered" evidence="7">
    <location>
        <begin position="30"/>
        <end position="49"/>
    </location>
</feature>
<dbReference type="Pfam" id="PF00102">
    <property type="entry name" value="Y_phosphatase"/>
    <property type="match status" value="1"/>
</dbReference>